<dbReference type="Gene3D" id="3.30.420.40">
    <property type="match status" value="1"/>
</dbReference>
<dbReference type="FunFam" id="3.30.420.150:FF:000001">
    <property type="entry name" value="Guanosine-5'-triphosphate,3'-diphosphate pyrophosphatase"/>
    <property type="match status" value="1"/>
</dbReference>
<evidence type="ECO:0000313" key="13">
    <source>
        <dbReference type="EMBL" id="AWB67302.1"/>
    </source>
</evidence>
<comment type="similarity">
    <text evidence="3">Belongs to the GppA/Ppx family.</text>
</comment>
<evidence type="ECO:0000313" key="14">
    <source>
        <dbReference type="Proteomes" id="UP000244441"/>
    </source>
</evidence>
<dbReference type="SUPFAM" id="SSF53067">
    <property type="entry name" value="Actin-like ATPase domain"/>
    <property type="match status" value="2"/>
</dbReference>
<sequence length="503" mass="56824">MEQKQNQTIPEPGTVYAALDIGSNSFHLIVARIVDGTLQTLHKVKQRVRLADGLARDKSLSEDAMVRGLETLTQMAQALEGIPQENVRVVATYTLRSAINAKLFLQRAKQVFPYPIEVISGQEEARLIYQGVAHTVSEQGNRLVIDIGGGSTEFIIGQQFAPIALSSRSMGCVSYTQTFFKNGKITELAFQKAIIQAEQELEEIIEQYKNMGWQACFGTSGTIKAIREVIVRAGWSQSEIKATHLEKLKQMLLSFGHVNDINIAGVSEHRSPVLPGGLAVLIAAFEVLNIKSLTYSDAALREGVLYEMEERLKHHDIRERTIESLMTRYYIDANQANRVQRTALEIVQQSNSEWNLSRKFRQILVWACQIHEIGLHINSTGFHKHSAYIASHSSLPGFVQEEQLLIASLLRFQRKKLRLEELPSFTLYKVSKVVRAIRILRIALVINLRRRDNLVPDFSVTVEDESITIQFPEGFLAQEKLLEADLEQEKLMQLDAGFNFFFS</sequence>
<dbReference type="PANTHER" id="PTHR30005:SF14">
    <property type="entry name" value="EXOPOLYPHOSPHATASE"/>
    <property type="match status" value="1"/>
</dbReference>
<dbReference type="Pfam" id="PF21447">
    <property type="entry name" value="Ppx-GppA_III"/>
    <property type="match status" value="1"/>
</dbReference>
<evidence type="ECO:0000256" key="9">
    <source>
        <dbReference type="ARBA" id="ARBA00023136"/>
    </source>
</evidence>
<reference evidence="13 14" key="1">
    <citation type="submission" date="2018-01" db="EMBL/GenBank/DDBJ databases">
        <title>Genome sequence of a Cantenovulum-like bacteria.</title>
        <authorList>
            <person name="Tan W.R."/>
            <person name="Lau N.-S."/>
            <person name="Go F."/>
            <person name="Amirul A.-A.A."/>
        </authorList>
    </citation>
    <scope>NUCLEOTIDE SEQUENCE [LARGE SCALE GENOMIC DNA]</scope>
    <source>
        <strain evidence="13 14">CCB-QB4</strain>
    </source>
</reference>
<dbReference type="InterPro" id="IPR043129">
    <property type="entry name" value="ATPase_NBD"/>
</dbReference>
<dbReference type="FunFam" id="3.30.420.40:FF:000023">
    <property type="entry name" value="Guanosine-5'-triphosphate,3'-diphosphate pyrophosphatase"/>
    <property type="match status" value="1"/>
</dbReference>
<dbReference type="InterPro" id="IPR022371">
    <property type="entry name" value="Exopolyphosphatase"/>
</dbReference>
<dbReference type="Gene3D" id="1.10.3210.10">
    <property type="entry name" value="Hypothetical protein af1432"/>
    <property type="match status" value="1"/>
</dbReference>
<feature type="domain" description="Ppx/GppA phosphatase C-terminal" evidence="12">
    <location>
        <begin position="317"/>
        <end position="490"/>
    </location>
</feature>
<dbReference type="Proteomes" id="UP000244441">
    <property type="component" value="Chromosome"/>
</dbReference>
<keyword evidence="9" id="KW-0472">Membrane</keyword>
<dbReference type="InterPro" id="IPR050273">
    <property type="entry name" value="GppA/Ppx_hydrolase"/>
</dbReference>
<accession>A0A2S0VSZ4</accession>
<gene>
    <name evidence="13" type="primary">ppx</name>
    <name evidence="13" type="ORF">C2869_12995</name>
</gene>
<evidence type="ECO:0000259" key="11">
    <source>
        <dbReference type="Pfam" id="PF02541"/>
    </source>
</evidence>
<dbReference type="InterPro" id="IPR030673">
    <property type="entry name" value="PyroPPase_GppA_Ppx"/>
</dbReference>
<feature type="domain" description="Ppx/GppA phosphatase N-terminal" evidence="11">
    <location>
        <begin position="29"/>
        <end position="311"/>
    </location>
</feature>
<evidence type="ECO:0000256" key="2">
    <source>
        <dbReference type="ARBA" id="ARBA00004202"/>
    </source>
</evidence>
<dbReference type="KEGG" id="cate:C2869_12995"/>
<dbReference type="PIRSF" id="PIRSF001267">
    <property type="entry name" value="Pyrophosphatase_GppA_Ppx"/>
    <property type="match status" value="1"/>
</dbReference>
<dbReference type="EMBL" id="CP026604">
    <property type="protein sequence ID" value="AWB67302.1"/>
    <property type="molecule type" value="Genomic_DNA"/>
</dbReference>
<comment type="subunit">
    <text evidence="4">Homodimer.</text>
</comment>
<dbReference type="AlphaFoldDB" id="A0A2S0VSZ4"/>
<dbReference type="Gene3D" id="3.30.420.150">
    <property type="entry name" value="Exopolyphosphatase. Domain 2"/>
    <property type="match status" value="1"/>
</dbReference>
<comment type="subcellular location">
    <subcellularLocation>
        <location evidence="2">Cell membrane</location>
        <topology evidence="2">Peripheral membrane protein</topology>
    </subcellularLocation>
</comment>
<name>A0A2S0VSZ4_9ALTE</name>
<dbReference type="NCBIfam" id="TIGR03706">
    <property type="entry name" value="exo_poly_only"/>
    <property type="match status" value="1"/>
</dbReference>
<dbReference type="EC" id="3.6.1.11" evidence="5"/>
<organism evidence="13 14">
    <name type="scientific">Saccharobesus litoralis</name>
    <dbReference type="NCBI Taxonomy" id="2172099"/>
    <lineage>
        <taxon>Bacteria</taxon>
        <taxon>Pseudomonadati</taxon>
        <taxon>Pseudomonadota</taxon>
        <taxon>Gammaproteobacteria</taxon>
        <taxon>Alteromonadales</taxon>
        <taxon>Alteromonadaceae</taxon>
        <taxon>Saccharobesus</taxon>
    </lineage>
</organism>
<keyword evidence="7" id="KW-1003">Cell membrane</keyword>
<dbReference type="GO" id="GO:0004309">
    <property type="term" value="F:exopolyphosphatase activity"/>
    <property type="evidence" value="ECO:0007669"/>
    <property type="project" value="UniProtKB-EC"/>
</dbReference>
<dbReference type="GO" id="GO:0006798">
    <property type="term" value="P:polyphosphate catabolic process"/>
    <property type="evidence" value="ECO:0007669"/>
    <property type="project" value="TreeGrafter"/>
</dbReference>
<dbReference type="SUPFAM" id="SSF109604">
    <property type="entry name" value="HD-domain/PDEase-like"/>
    <property type="match status" value="1"/>
</dbReference>
<evidence type="ECO:0000256" key="10">
    <source>
        <dbReference type="ARBA" id="ARBA00047607"/>
    </source>
</evidence>
<evidence type="ECO:0000256" key="7">
    <source>
        <dbReference type="ARBA" id="ARBA00022475"/>
    </source>
</evidence>
<dbReference type="InterPro" id="IPR048950">
    <property type="entry name" value="Ppx_GppA_C"/>
</dbReference>
<comment type="cofactor">
    <cofactor evidence="1">
        <name>Mg(2+)</name>
        <dbReference type="ChEBI" id="CHEBI:18420"/>
    </cofactor>
</comment>
<keyword evidence="8" id="KW-0378">Hydrolase</keyword>
<dbReference type="PANTHER" id="PTHR30005">
    <property type="entry name" value="EXOPOLYPHOSPHATASE"/>
    <property type="match status" value="1"/>
</dbReference>
<evidence type="ECO:0000256" key="4">
    <source>
        <dbReference type="ARBA" id="ARBA00011738"/>
    </source>
</evidence>
<evidence type="ECO:0000256" key="8">
    <source>
        <dbReference type="ARBA" id="ARBA00022801"/>
    </source>
</evidence>
<evidence type="ECO:0000256" key="6">
    <source>
        <dbReference type="ARBA" id="ARBA00020416"/>
    </source>
</evidence>
<dbReference type="InterPro" id="IPR003695">
    <property type="entry name" value="Ppx_GppA_N"/>
</dbReference>
<keyword evidence="14" id="KW-1185">Reference proteome</keyword>
<proteinExistence type="inferred from homology"/>
<protein>
    <recommendedName>
        <fullName evidence="6">Exopolyphosphatase</fullName>
        <ecNumber evidence="5">3.6.1.11</ecNumber>
    </recommendedName>
</protein>
<dbReference type="RefSeq" id="WP_108603349.1">
    <property type="nucleotide sequence ID" value="NZ_CP026604.1"/>
</dbReference>
<evidence type="ECO:0000256" key="3">
    <source>
        <dbReference type="ARBA" id="ARBA00007125"/>
    </source>
</evidence>
<comment type="catalytic activity">
    <reaction evidence="10">
        <text>[phosphate](n) + H2O = [phosphate](n-1) + phosphate + H(+)</text>
        <dbReference type="Rhea" id="RHEA:21528"/>
        <dbReference type="Rhea" id="RHEA-COMP:9859"/>
        <dbReference type="Rhea" id="RHEA-COMP:14279"/>
        <dbReference type="ChEBI" id="CHEBI:15377"/>
        <dbReference type="ChEBI" id="CHEBI:15378"/>
        <dbReference type="ChEBI" id="CHEBI:16838"/>
        <dbReference type="ChEBI" id="CHEBI:43474"/>
        <dbReference type="EC" id="3.6.1.11"/>
    </reaction>
</comment>
<dbReference type="Pfam" id="PF02541">
    <property type="entry name" value="Ppx-GppA"/>
    <property type="match status" value="1"/>
</dbReference>
<evidence type="ECO:0000256" key="5">
    <source>
        <dbReference type="ARBA" id="ARBA00012451"/>
    </source>
</evidence>
<dbReference type="OrthoDB" id="9793035at2"/>
<dbReference type="CDD" id="cd24053">
    <property type="entry name" value="ASKHA_NBD_EcPPX-GppA-like"/>
    <property type="match status" value="1"/>
</dbReference>
<evidence type="ECO:0000259" key="12">
    <source>
        <dbReference type="Pfam" id="PF21447"/>
    </source>
</evidence>
<evidence type="ECO:0000256" key="1">
    <source>
        <dbReference type="ARBA" id="ARBA00001946"/>
    </source>
</evidence>
<dbReference type="GO" id="GO:0005886">
    <property type="term" value="C:plasma membrane"/>
    <property type="evidence" value="ECO:0007669"/>
    <property type="project" value="UniProtKB-SubCell"/>
</dbReference>